<accession>A0A3M7PHQ7</accession>
<keyword evidence="3" id="KW-1185">Reference proteome</keyword>
<reference evidence="2 3" key="1">
    <citation type="journal article" date="2018" name="Sci. Rep.">
        <title>Genomic signatures of local adaptation to the degree of environmental predictability in rotifers.</title>
        <authorList>
            <person name="Franch-Gras L."/>
            <person name="Hahn C."/>
            <person name="Garcia-Roger E.M."/>
            <person name="Carmona M.J."/>
            <person name="Serra M."/>
            <person name="Gomez A."/>
        </authorList>
    </citation>
    <scope>NUCLEOTIDE SEQUENCE [LARGE SCALE GENOMIC DNA]</scope>
    <source>
        <strain evidence="2">HYR1</strain>
    </source>
</reference>
<comment type="caution">
    <text evidence="2">The sequence shown here is derived from an EMBL/GenBank/DDBJ whole genome shotgun (WGS) entry which is preliminary data.</text>
</comment>
<proteinExistence type="predicted"/>
<name>A0A3M7PHQ7_BRAPC</name>
<feature type="non-terminal residue" evidence="2">
    <location>
        <position position="89"/>
    </location>
</feature>
<gene>
    <name evidence="2" type="ORF">BpHYR1_040193</name>
</gene>
<evidence type="ECO:0000313" key="2">
    <source>
        <dbReference type="EMBL" id="RMZ98543.1"/>
    </source>
</evidence>
<dbReference type="AlphaFoldDB" id="A0A3M7PHQ7"/>
<dbReference type="Proteomes" id="UP000276133">
    <property type="component" value="Unassembled WGS sequence"/>
</dbReference>
<organism evidence="2 3">
    <name type="scientific">Brachionus plicatilis</name>
    <name type="common">Marine rotifer</name>
    <name type="synonym">Brachionus muelleri</name>
    <dbReference type="NCBI Taxonomy" id="10195"/>
    <lineage>
        <taxon>Eukaryota</taxon>
        <taxon>Metazoa</taxon>
        <taxon>Spiralia</taxon>
        <taxon>Gnathifera</taxon>
        <taxon>Rotifera</taxon>
        <taxon>Eurotatoria</taxon>
        <taxon>Monogononta</taxon>
        <taxon>Pseudotrocha</taxon>
        <taxon>Ploima</taxon>
        <taxon>Brachionidae</taxon>
        <taxon>Brachionus</taxon>
    </lineage>
</organism>
<feature type="compositionally biased region" description="Polar residues" evidence="1">
    <location>
        <begin position="1"/>
        <end position="18"/>
    </location>
</feature>
<evidence type="ECO:0000313" key="3">
    <source>
        <dbReference type="Proteomes" id="UP000276133"/>
    </source>
</evidence>
<sequence length="89" mass="10124">MENSIKHTNQASAISSGNEEAGTERKVQTRVVVYQQKNQLTELNQQYPEQTVKAIKTDDTNSSLINQTTTENEVQINNYKDKIKQLVLN</sequence>
<feature type="region of interest" description="Disordered" evidence="1">
    <location>
        <begin position="1"/>
        <end position="26"/>
    </location>
</feature>
<dbReference type="EMBL" id="REGN01010708">
    <property type="protein sequence ID" value="RMZ98543.1"/>
    <property type="molecule type" value="Genomic_DNA"/>
</dbReference>
<evidence type="ECO:0000256" key="1">
    <source>
        <dbReference type="SAM" id="MobiDB-lite"/>
    </source>
</evidence>
<protein>
    <submittedName>
        <fullName evidence="2">Uncharacterized protein</fullName>
    </submittedName>
</protein>